<comment type="caution">
    <text evidence="3">The sequence shown here is derived from an EMBL/GenBank/DDBJ whole genome shotgun (WGS) entry which is preliminary data.</text>
</comment>
<feature type="transmembrane region" description="Helical" evidence="1">
    <location>
        <begin position="75"/>
        <end position="95"/>
    </location>
</feature>
<dbReference type="OrthoDB" id="530021at2"/>
<feature type="transmembrane region" description="Helical" evidence="1">
    <location>
        <begin position="44"/>
        <end position="63"/>
    </location>
</feature>
<evidence type="ECO:0000256" key="1">
    <source>
        <dbReference type="SAM" id="Phobius"/>
    </source>
</evidence>
<dbReference type="STRING" id="454136.NIES2119_00550"/>
<dbReference type="EMBL" id="MRCE01000001">
    <property type="protein sequence ID" value="OKH40837.1"/>
    <property type="molecule type" value="Genomic_DNA"/>
</dbReference>
<keyword evidence="1" id="KW-0812">Transmembrane</keyword>
<feature type="transmembrane region" description="Helical" evidence="1">
    <location>
        <begin position="133"/>
        <end position="151"/>
    </location>
</feature>
<proteinExistence type="predicted"/>
<protein>
    <submittedName>
        <fullName evidence="3">DUF4126 domain-containing protein</fullName>
    </submittedName>
</protein>
<dbReference type="InterPro" id="IPR025196">
    <property type="entry name" value="DUF4126"/>
</dbReference>
<reference evidence="3 4" key="1">
    <citation type="submission" date="2016-11" db="EMBL/GenBank/DDBJ databases">
        <title>Draft Genome Sequences of Nine Cyanobacterial Strains from Diverse Habitats.</title>
        <authorList>
            <person name="Zhu T."/>
            <person name="Hou S."/>
            <person name="Lu X."/>
            <person name="Hess W.R."/>
        </authorList>
    </citation>
    <scope>NUCLEOTIDE SEQUENCE [LARGE SCALE GENOMIC DNA]</scope>
    <source>
        <strain evidence="3 4">IAM M-71</strain>
    </source>
</reference>
<evidence type="ECO:0000313" key="4">
    <source>
        <dbReference type="Proteomes" id="UP000185860"/>
    </source>
</evidence>
<sequence>MIELLAALSAAAAVGVGRIALPLLLIGLLQGDNLWSRVPLLSQIHPQVVVGVLTSWSLFELFASKKLLGQRILQIIHLLFSPIVGAIVGAFVAQTANLDRWMIILIGLIGGLLALVLQLVQIGWFFRLRGLPLWVVFIQDALCVVLVLLAFDAPSQGGLIAMILLWLAIRSSGEWYRWYRKQKHSAKHRPD</sequence>
<dbReference type="Pfam" id="PF13548">
    <property type="entry name" value="DUF4126"/>
    <property type="match status" value="1"/>
</dbReference>
<keyword evidence="1" id="KW-0472">Membrane</keyword>
<evidence type="ECO:0000259" key="2">
    <source>
        <dbReference type="Pfam" id="PF13548"/>
    </source>
</evidence>
<keyword evidence="1" id="KW-1133">Transmembrane helix</keyword>
<feature type="domain" description="DUF4126" evidence="2">
    <location>
        <begin position="4"/>
        <end position="171"/>
    </location>
</feature>
<evidence type="ECO:0000313" key="3">
    <source>
        <dbReference type="EMBL" id="OKH40837.1"/>
    </source>
</evidence>
<gene>
    <name evidence="3" type="ORF">NIES2119_00550</name>
</gene>
<name>A0A1U7ITI4_9CYAN</name>
<accession>A0A1U7ITI4</accession>
<feature type="transmembrane region" description="Helical" evidence="1">
    <location>
        <begin position="101"/>
        <end position="126"/>
    </location>
</feature>
<feature type="transmembrane region" description="Helical" evidence="1">
    <location>
        <begin position="157"/>
        <end position="179"/>
    </location>
</feature>
<dbReference type="AlphaFoldDB" id="A0A1U7ITI4"/>
<organism evidence="3 4">
    <name type="scientific">[Phormidium ambiguum] IAM M-71</name>
    <dbReference type="NCBI Taxonomy" id="454136"/>
    <lineage>
        <taxon>Bacteria</taxon>
        <taxon>Bacillati</taxon>
        <taxon>Cyanobacteriota</taxon>
        <taxon>Cyanophyceae</taxon>
        <taxon>Oscillatoriophycideae</taxon>
        <taxon>Aerosakkonematales</taxon>
        <taxon>Aerosakkonemataceae</taxon>
        <taxon>Floridanema</taxon>
    </lineage>
</organism>
<dbReference type="Proteomes" id="UP000185860">
    <property type="component" value="Unassembled WGS sequence"/>
</dbReference>
<dbReference type="RefSeq" id="WP_073591511.1">
    <property type="nucleotide sequence ID" value="NZ_MRCE01000001.1"/>
</dbReference>